<dbReference type="EMBL" id="AENY02000004">
    <property type="protein sequence ID" value="EKP93846.1"/>
    <property type="molecule type" value="Genomic_DNA"/>
</dbReference>
<accession>K6QBS2</accession>
<dbReference type="GO" id="GO:0016020">
    <property type="term" value="C:membrane"/>
    <property type="evidence" value="ECO:0007669"/>
    <property type="project" value="InterPro"/>
</dbReference>
<dbReference type="InterPro" id="IPR021522">
    <property type="entry name" value="MctB"/>
</dbReference>
<name>K6QBS2_9FIRM</name>
<comment type="caution">
    <text evidence="3">The sequence shown here is derived from an EMBL/GenBank/DDBJ whole genome shotgun (WGS) entry which is preliminary data.</text>
</comment>
<evidence type="ECO:0000256" key="2">
    <source>
        <dbReference type="SAM" id="Phobius"/>
    </source>
</evidence>
<feature type="coiled-coil region" evidence="1">
    <location>
        <begin position="40"/>
        <end position="67"/>
    </location>
</feature>
<organism evidence="3 4">
    <name type="scientific">Thermaerobacter subterraneus DSM 13965</name>
    <dbReference type="NCBI Taxonomy" id="867903"/>
    <lineage>
        <taxon>Bacteria</taxon>
        <taxon>Bacillati</taxon>
        <taxon>Bacillota</taxon>
        <taxon>Clostridia</taxon>
        <taxon>Eubacteriales</taxon>
        <taxon>Clostridiales Family XVII. Incertae Sedis</taxon>
        <taxon>Thermaerobacter</taxon>
    </lineage>
</organism>
<dbReference type="RefSeq" id="WP_006904792.1">
    <property type="nucleotide sequence ID" value="NZ_JH976536.1"/>
</dbReference>
<evidence type="ECO:0000313" key="3">
    <source>
        <dbReference type="EMBL" id="EKP93846.1"/>
    </source>
</evidence>
<dbReference type="OrthoDB" id="2382049at2"/>
<dbReference type="eggNOG" id="ENOG502Z9M5">
    <property type="taxonomic scope" value="Bacteria"/>
</dbReference>
<proteinExistence type="predicted"/>
<dbReference type="HOGENOM" id="CLU_962902_0_0_9"/>
<dbReference type="CDD" id="cd14686">
    <property type="entry name" value="bZIP"/>
    <property type="match status" value="1"/>
</dbReference>
<keyword evidence="2" id="KW-0472">Membrane</keyword>
<evidence type="ECO:0000313" key="4">
    <source>
        <dbReference type="Proteomes" id="UP000005710"/>
    </source>
</evidence>
<reference evidence="3" key="1">
    <citation type="submission" date="2010-10" db="EMBL/GenBank/DDBJ databases">
        <authorList>
            <consortium name="US DOE Joint Genome Institute (JGI-PGF)"/>
            <person name="Lucas S."/>
            <person name="Copeland A."/>
            <person name="Lapidus A."/>
            <person name="Bruce D."/>
            <person name="Goodwin L."/>
            <person name="Pitluck S."/>
            <person name="Kyrpides N."/>
            <person name="Mavromatis K."/>
            <person name="Detter J.C."/>
            <person name="Han C."/>
            <person name="Land M."/>
            <person name="Hauser L."/>
            <person name="Markowitz V."/>
            <person name="Cheng J.-F."/>
            <person name="Hugenholtz P."/>
            <person name="Woyke T."/>
            <person name="Wu D."/>
            <person name="Pukall R."/>
            <person name="Wahrenburg C."/>
            <person name="Brambilla E."/>
            <person name="Klenk H.-P."/>
            <person name="Eisen J.A."/>
        </authorList>
    </citation>
    <scope>NUCLEOTIDE SEQUENCE [LARGE SCALE GENOMIC DNA]</scope>
    <source>
        <strain evidence="3">DSM 13965</strain>
    </source>
</reference>
<keyword evidence="1" id="KW-0175">Coiled coil</keyword>
<feature type="transmembrane region" description="Helical" evidence="2">
    <location>
        <begin position="12"/>
        <end position="34"/>
    </location>
</feature>
<sequence>MGRPGPLGLRYHLLTLMAVFLALGVGIFIGAGMLDDRTLLERQQALIRSLEEDFAALRRDTALLRSENRRLSSELARYGQAEQALASLAVEGRLTGRRIALVVLGEAEAPLAQEAAQLLQAAAARPGARLVVDPGLAQLVGRWPEVAAAALGTPGAGRQHLVQGVAGALAEALVQGPKAEPPAGVAGLAAVGGLTWQPAPGDGPARPDGVVIVHAAGHEPEAILGPLLEALQGEGLTVAGLAAPGGQRAAVYAGAGVPLVEAGSAAARVTLILTLAGQQDRLEGLGVGR</sequence>
<keyword evidence="2" id="KW-1133">Transmembrane helix</keyword>
<evidence type="ECO:0008006" key="5">
    <source>
        <dbReference type="Google" id="ProtNLM"/>
    </source>
</evidence>
<gene>
    <name evidence="3" type="ORF">ThesuDRAFT_00090</name>
</gene>
<dbReference type="AlphaFoldDB" id="K6QBS2"/>
<dbReference type="STRING" id="867903.ThesuDRAFT_00090"/>
<reference evidence="3" key="2">
    <citation type="submission" date="2012-10" db="EMBL/GenBank/DDBJ databases">
        <title>Improved high-quality draft of Thermaerobacter subterraneus C21, DSM 13965.</title>
        <authorList>
            <consortium name="DOE Joint Genome Institute"/>
            <person name="Eisen J."/>
            <person name="Huntemann M."/>
            <person name="Wei C.-L."/>
            <person name="Han J."/>
            <person name="Detter J.C."/>
            <person name="Han C."/>
            <person name="Tapia R."/>
            <person name="Chen A."/>
            <person name="Kyrpides N."/>
            <person name="Mavromatis K."/>
            <person name="Markowitz V."/>
            <person name="Szeto E."/>
            <person name="Ivanova N."/>
            <person name="Mikhailova N."/>
            <person name="Ovchinnikova G."/>
            <person name="Pagani I."/>
            <person name="Pati A."/>
            <person name="Goodwin L."/>
            <person name="Nordberg H.P."/>
            <person name="Cantor M.N."/>
            <person name="Hua S.X."/>
            <person name="Woyke T."/>
            <person name="Eisen J."/>
            <person name="Klenk H.-P."/>
        </authorList>
    </citation>
    <scope>NUCLEOTIDE SEQUENCE [LARGE SCALE GENOMIC DNA]</scope>
    <source>
        <strain evidence="3">DSM 13965</strain>
    </source>
</reference>
<keyword evidence="4" id="KW-1185">Reference proteome</keyword>
<dbReference type="Pfam" id="PF11382">
    <property type="entry name" value="MctB"/>
    <property type="match status" value="1"/>
</dbReference>
<dbReference type="GO" id="GO:0055070">
    <property type="term" value="P:copper ion homeostasis"/>
    <property type="evidence" value="ECO:0007669"/>
    <property type="project" value="InterPro"/>
</dbReference>
<dbReference type="Proteomes" id="UP000005710">
    <property type="component" value="Unassembled WGS sequence"/>
</dbReference>
<protein>
    <recommendedName>
        <fullName evidence="5">Copper transport outer membrane protein, MctB</fullName>
    </recommendedName>
</protein>
<evidence type="ECO:0000256" key="1">
    <source>
        <dbReference type="SAM" id="Coils"/>
    </source>
</evidence>
<keyword evidence="2" id="KW-0812">Transmembrane</keyword>